<sequence>MGVIQGLECKHEKPSNSVSEAFGLRIQKLRPLVSLSKPHLLYRSLHLKCPKILSKFDFWWHLTNQLHKNGGKGIKGVVIVVKGDFDGGSGGGSFGGGDAVFIFMEVREEEDNKRDKIGGDGFHAEGSRTTCFPATDYVGCMQPKIRACLPRILKTRVWCNTSHPPTDYA</sequence>
<evidence type="ECO:0000313" key="2">
    <source>
        <dbReference type="Proteomes" id="UP001341840"/>
    </source>
</evidence>
<dbReference type="Proteomes" id="UP001341840">
    <property type="component" value="Unassembled WGS sequence"/>
</dbReference>
<comment type="caution">
    <text evidence="1">The sequence shown here is derived from an EMBL/GenBank/DDBJ whole genome shotgun (WGS) entry which is preliminary data.</text>
</comment>
<evidence type="ECO:0000313" key="1">
    <source>
        <dbReference type="EMBL" id="MED6185673.1"/>
    </source>
</evidence>
<reference evidence="1 2" key="1">
    <citation type="journal article" date="2023" name="Plants (Basel)">
        <title>Bridging the Gap: Combining Genomics and Transcriptomics Approaches to Understand Stylosanthes scabra, an Orphan Legume from the Brazilian Caatinga.</title>
        <authorList>
            <person name="Ferreira-Neto J.R.C."/>
            <person name="da Silva M.D."/>
            <person name="Binneck E."/>
            <person name="de Melo N.F."/>
            <person name="da Silva R.H."/>
            <person name="de Melo A.L.T.M."/>
            <person name="Pandolfi V."/>
            <person name="Bustamante F.O."/>
            <person name="Brasileiro-Vidal A.C."/>
            <person name="Benko-Iseppon A.M."/>
        </authorList>
    </citation>
    <scope>NUCLEOTIDE SEQUENCE [LARGE SCALE GENOMIC DNA]</scope>
    <source>
        <tissue evidence="1">Leaves</tissue>
    </source>
</reference>
<keyword evidence="2" id="KW-1185">Reference proteome</keyword>
<accession>A0ABU6WNJ4</accession>
<organism evidence="1 2">
    <name type="scientific">Stylosanthes scabra</name>
    <dbReference type="NCBI Taxonomy" id="79078"/>
    <lineage>
        <taxon>Eukaryota</taxon>
        <taxon>Viridiplantae</taxon>
        <taxon>Streptophyta</taxon>
        <taxon>Embryophyta</taxon>
        <taxon>Tracheophyta</taxon>
        <taxon>Spermatophyta</taxon>
        <taxon>Magnoliopsida</taxon>
        <taxon>eudicotyledons</taxon>
        <taxon>Gunneridae</taxon>
        <taxon>Pentapetalae</taxon>
        <taxon>rosids</taxon>
        <taxon>fabids</taxon>
        <taxon>Fabales</taxon>
        <taxon>Fabaceae</taxon>
        <taxon>Papilionoideae</taxon>
        <taxon>50 kb inversion clade</taxon>
        <taxon>dalbergioids sensu lato</taxon>
        <taxon>Dalbergieae</taxon>
        <taxon>Pterocarpus clade</taxon>
        <taxon>Stylosanthes</taxon>
    </lineage>
</organism>
<gene>
    <name evidence="1" type="ORF">PIB30_059358</name>
</gene>
<protein>
    <submittedName>
        <fullName evidence="1">Uncharacterized protein</fullName>
    </submittedName>
</protein>
<proteinExistence type="predicted"/>
<name>A0ABU6WNJ4_9FABA</name>
<dbReference type="EMBL" id="JASCZI010181752">
    <property type="protein sequence ID" value="MED6185673.1"/>
    <property type="molecule type" value="Genomic_DNA"/>
</dbReference>